<organism evidence="3 4">
    <name type="scientific">Psychrobacter aestuarii</name>
    <dbReference type="NCBI Taxonomy" id="556327"/>
    <lineage>
        <taxon>Bacteria</taxon>
        <taxon>Pseudomonadati</taxon>
        <taxon>Pseudomonadota</taxon>
        <taxon>Gammaproteobacteria</taxon>
        <taxon>Moraxellales</taxon>
        <taxon>Moraxellaceae</taxon>
        <taxon>Psychrobacter</taxon>
    </lineage>
</organism>
<feature type="domain" description="UspA" evidence="2">
    <location>
        <begin position="209"/>
        <end position="287"/>
    </location>
</feature>
<evidence type="ECO:0000259" key="2">
    <source>
        <dbReference type="Pfam" id="PF00582"/>
    </source>
</evidence>
<evidence type="ECO:0000256" key="1">
    <source>
        <dbReference type="ARBA" id="ARBA00008791"/>
    </source>
</evidence>
<dbReference type="Pfam" id="PF00582">
    <property type="entry name" value="Usp"/>
    <property type="match status" value="2"/>
</dbReference>
<reference evidence="3 4" key="1">
    <citation type="journal article" date="2019" name="Int. J. Syst. Evol. Microbiol.">
        <title>The Global Catalogue of Microorganisms (GCM) 10K type strain sequencing project: providing services to taxonomists for standard genome sequencing and annotation.</title>
        <authorList>
            <consortium name="The Broad Institute Genomics Platform"/>
            <consortium name="The Broad Institute Genome Sequencing Center for Infectious Disease"/>
            <person name="Wu L."/>
            <person name="Ma J."/>
        </authorList>
    </citation>
    <scope>NUCLEOTIDE SEQUENCE [LARGE SCALE GENOMIC DNA]</scope>
    <source>
        <strain evidence="3 4">JCM 16343</strain>
    </source>
</reference>
<dbReference type="EMBL" id="BAAAFR010000001">
    <property type="protein sequence ID" value="GAA0315927.1"/>
    <property type="molecule type" value="Genomic_DNA"/>
</dbReference>
<dbReference type="PANTHER" id="PTHR46268">
    <property type="entry name" value="STRESS RESPONSE PROTEIN NHAX"/>
    <property type="match status" value="1"/>
</dbReference>
<dbReference type="SUPFAM" id="SSF52402">
    <property type="entry name" value="Adenine nucleotide alpha hydrolases-like"/>
    <property type="match status" value="2"/>
</dbReference>
<comment type="caution">
    <text evidence="3">The sequence shown here is derived from an EMBL/GenBank/DDBJ whole genome shotgun (WGS) entry which is preliminary data.</text>
</comment>
<dbReference type="Gene3D" id="3.40.50.12370">
    <property type="match status" value="1"/>
</dbReference>
<feature type="domain" description="UspA" evidence="2">
    <location>
        <begin position="5"/>
        <end position="159"/>
    </location>
</feature>
<dbReference type="Proteomes" id="UP001501787">
    <property type="component" value="Unassembled WGS sequence"/>
</dbReference>
<evidence type="ECO:0000313" key="3">
    <source>
        <dbReference type="EMBL" id="GAA0315927.1"/>
    </source>
</evidence>
<comment type="similarity">
    <text evidence="1">Belongs to the universal stress protein A family.</text>
</comment>
<evidence type="ECO:0000313" key="4">
    <source>
        <dbReference type="Proteomes" id="UP001501787"/>
    </source>
</evidence>
<protein>
    <submittedName>
        <fullName evidence="3">Universal stress protein</fullName>
    </submittedName>
</protein>
<name>A0ABN0VSP5_9GAMM</name>
<dbReference type="PRINTS" id="PR01438">
    <property type="entry name" value="UNVRSLSTRESS"/>
</dbReference>
<gene>
    <name evidence="3" type="ORF">GCM10009129_11560</name>
</gene>
<proteinExistence type="inferred from homology"/>
<keyword evidence="4" id="KW-1185">Reference proteome</keyword>
<accession>A0ABN0VSP5</accession>
<dbReference type="RefSeq" id="WP_201503395.1">
    <property type="nucleotide sequence ID" value="NZ_BAAAFR010000001.1"/>
</dbReference>
<dbReference type="PANTHER" id="PTHR46268:SF15">
    <property type="entry name" value="UNIVERSAL STRESS PROTEIN HP_0031"/>
    <property type="match status" value="1"/>
</dbReference>
<dbReference type="InterPro" id="IPR006015">
    <property type="entry name" value="Universal_stress_UspA"/>
</dbReference>
<dbReference type="CDD" id="cd00293">
    <property type="entry name" value="USP-like"/>
    <property type="match status" value="2"/>
</dbReference>
<dbReference type="InterPro" id="IPR006016">
    <property type="entry name" value="UspA"/>
</dbReference>
<sequence length="287" mass="31155">MTIEQHILACIDGSKATDSVCDYAAWYARKLALPISLLHVSDLSASKISELSDALGIDNSNALLRLLIERDANTISPAANDSDDLTANAKRHLESQSYDAKVYIHQHDGKLLPAIEYLSDRTRAIVMARREEGRDANDATIGDHIERVVRKADVPVLICSEPFAEPNAYLIAFDASDIAIKTTDMIANSPLLKSMQGHIVMVGDPGSAANARLADATDKLRAAGFQIEPHNVPEAPAVDGLLDFQEKHDIDIIVVGAYSRPKLQQWLLGSTTTDIIANTSCPVLLVH</sequence>